<organism evidence="4 5">
    <name type="scientific">Romanomermis culicivorax</name>
    <name type="common">Nematode worm</name>
    <dbReference type="NCBI Taxonomy" id="13658"/>
    <lineage>
        <taxon>Eukaryota</taxon>
        <taxon>Metazoa</taxon>
        <taxon>Ecdysozoa</taxon>
        <taxon>Nematoda</taxon>
        <taxon>Enoplea</taxon>
        <taxon>Dorylaimia</taxon>
        <taxon>Mermithida</taxon>
        <taxon>Mermithoidea</taxon>
        <taxon>Mermithidae</taxon>
        <taxon>Romanomermis</taxon>
    </lineage>
</organism>
<dbReference type="InterPro" id="IPR036047">
    <property type="entry name" value="F-box-like_dom_sf"/>
</dbReference>
<dbReference type="SUPFAM" id="SSF81383">
    <property type="entry name" value="F-box domain"/>
    <property type="match status" value="1"/>
</dbReference>
<dbReference type="GO" id="GO:0031146">
    <property type="term" value="P:SCF-dependent proteasomal ubiquitin-dependent protein catabolic process"/>
    <property type="evidence" value="ECO:0007669"/>
    <property type="project" value="TreeGrafter"/>
</dbReference>
<name>A0A915IG52_ROMCU</name>
<dbReference type="Gene3D" id="1.20.1280.50">
    <property type="match status" value="1"/>
</dbReference>
<dbReference type="PANTHER" id="PTHR13318:SF190">
    <property type="entry name" value="PARTNER OF PAIRED, ISOFORM B"/>
    <property type="match status" value="1"/>
</dbReference>
<dbReference type="SMART" id="SM00367">
    <property type="entry name" value="LRR_CC"/>
    <property type="match status" value="4"/>
</dbReference>
<evidence type="ECO:0000313" key="5">
    <source>
        <dbReference type="WBParaSite" id="nRc.2.0.1.t13176-RA"/>
    </source>
</evidence>
<dbReference type="Gene3D" id="3.80.10.10">
    <property type="entry name" value="Ribonuclease Inhibitor"/>
    <property type="match status" value="2"/>
</dbReference>
<dbReference type="PANTHER" id="PTHR13318">
    <property type="entry name" value="PARTNER OF PAIRED, ISOFORM B-RELATED"/>
    <property type="match status" value="1"/>
</dbReference>
<evidence type="ECO:0000256" key="2">
    <source>
        <dbReference type="SAM" id="MobiDB-lite"/>
    </source>
</evidence>
<keyword evidence="1" id="KW-0833">Ubl conjugation pathway</keyword>
<feature type="domain" description="F-box" evidence="3">
    <location>
        <begin position="71"/>
        <end position="125"/>
    </location>
</feature>
<dbReference type="InterPro" id="IPR006553">
    <property type="entry name" value="Leu-rich_rpt_Cys-con_subtyp"/>
</dbReference>
<dbReference type="AlphaFoldDB" id="A0A915IG52"/>
<dbReference type="GO" id="GO:0019005">
    <property type="term" value="C:SCF ubiquitin ligase complex"/>
    <property type="evidence" value="ECO:0007669"/>
    <property type="project" value="TreeGrafter"/>
</dbReference>
<proteinExistence type="predicted"/>
<evidence type="ECO:0000256" key="1">
    <source>
        <dbReference type="ARBA" id="ARBA00022786"/>
    </source>
</evidence>
<dbReference type="InterPro" id="IPR032675">
    <property type="entry name" value="LRR_dom_sf"/>
</dbReference>
<feature type="compositionally biased region" description="Basic and acidic residues" evidence="2">
    <location>
        <begin position="30"/>
        <end position="39"/>
    </location>
</feature>
<dbReference type="WBParaSite" id="nRc.2.0.1.t13176-RA">
    <property type="protein sequence ID" value="nRc.2.0.1.t13176-RA"/>
    <property type="gene ID" value="nRc.2.0.1.g13176"/>
</dbReference>
<dbReference type="SUPFAM" id="SSF52047">
    <property type="entry name" value="RNI-like"/>
    <property type="match status" value="1"/>
</dbReference>
<evidence type="ECO:0000259" key="3">
    <source>
        <dbReference type="PROSITE" id="PS50181"/>
    </source>
</evidence>
<keyword evidence="4" id="KW-1185">Reference proteome</keyword>
<dbReference type="InterPro" id="IPR001810">
    <property type="entry name" value="F-box_dom"/>
</dbReference>
<reference evidence="5" key="1">
    <citation type="submission" date="2022-11" db="UniProtKB">
        <authorList>
            <consortium name="WormBaseParasite"/>
        </authorList>
    </citation>
    <scope>IDENTIFICATION</scope>
</reference>
<protein>
    <submittedName>
        <fullName evidence="5">F-box domain-containing protein</fullName>
    </submittedName>
</protein>
<feature type="region of interest" description="Disordered" evidence="2">
    <location>
        <begin position="26"/>
        <end position="48"/>
    </location>
</feature>
<sequence>MNQPKNICENNPSINQAIRWSTNKLGNQPTKEEIDEPTKQESNQQSRMSTTYWLPQRTNQGRGRSPILKSRMAFDDLPDDCILLIFRFIPVEQLITLERISSRWYSLSQYTKVIVSKNKISWKARQSLHVWSVLERAWQRYGDLNFEPQCLLRDCLSRCGDYLTVLSFAECPPFRMSRFTIEMIGERCPNLESLDLSNRILADSSVQGLITMPKLRSLSLVKCFESGNLAYEARKNIDRSLSEVLPKLVHLNNLNMRGNRGIGTQGGKLWFGSLKVHSLNVVGTGLAPQQFQIFVAENTRCLKEFRASELTFTYSLNSSGRDVQMSQLSRNLIQTWRDQLTCLELCEFTLCFEQEFKPAIRLLPSLTGLTELRLQNNKLVNDDLLSQICLGCSKLRTLSVSSCPVSVRGLEFIRNLDFLSNLDISKLKCVTDHLLAILSMKMTLETVILMDCGSRVTRDGLLSLLLNCPCLSKLDVRGCKKVTRQVIDEFSKCQSLEFLYTASPPAHGPSTSNINAAE</sequence>
<dbReference type="Pfam" id="PF00646">
    <property type="entry name" value="F-box"/>
    <property type="match status" value="1"/>
</dbReference>
<evidence type="ECO:0000313" key="4">
    <source>
        <dbReference type="Proteomes" id="UP000887565"/>
    </source>
</evidence>
<dbReference type="Proteomes" id="UP000887565">
    <property type="component" value="Unplaced"/>
</dbReference>
<dbReference type="PROSITE" id="PS50181">
    <property type="entry name" value="FBOX"/>
    <property type="match status" value="1"/>
</dbReference>
<accession>A0A915IG52</accession>